<dbReference type="HOGENOM" id="CLU_2984604_0_0_1"/>
<feature type="non-terminal residue" evidence="2">
    <location>
        <position position="59"/>
    </location>
</feature>
<keyword evidence="1" id="KW-0812">Transmembrane</keyword>
<dbReference type="Proteomes" id="UP000054538">
    <property type="component" value="Unassembled WGS sequence"/>
</dbReference>
<keyword evidence="1" id="KW-1133">Transmembrane helix</keyword>
<reference evidence="2 3" key="1">
    <citation type="submission" date="2014-04" db="EMBL/GenBank/DDBJ databases">
        <authorList>
            <consortium name="DOE Joint Genome Institute"/>
            <person name="Kuo A."/>
            <person name="Kohler A."/>
            <person name="Jargeat P."/>
            <person name="Nagy L.G."/>
            <person name="Floudas D."/>
            <person name="Copeland A."/>
            <person name="Barry K.W."/>
            <person name="Cichocki N."/>
            <person name="Veneault-Fourrey C."/>
            <person name="LaButti K."/>
            <person name="Lindquist E.A."/>
            <person name="Lipzen A."/>
            <person name="Lundell T."/>
            <person name="Morin E."/>
            <person name="Murat C."/>
            <person name="Sun H."/>
            <person name="Tunlid A."/>
            <person name="Henrissat B."/>
            <person name="Grigoriev I.V."/>
            <person name="Hibbett D.S."/>
            <person name="Martin F."/>
            <person name="Nordberg H.P."/>
            <person name="Cantor M.N."/>
            <person name="Hua S.X."/>
        </authorList>
    </citation>
    <scope>NUCLEOTIDE SEQUENCE [LARGE SCALE GENOMIC DNA]</scope>
    <source>
        <strain evidence="2 3">Ve08.2h10</strain>
    </source>
</reference>
<organism evidence="2 3">
    <name type="scientific">Paxillus rubicundulus Ve08.2h10</name>
    <dbReference type="NCBI Taxonomy" id="930991"/>
    <lineage>
        <taxon>Eukaryota</taxon>
        <taxon>Fungi</taxon>
        <taxon>Dikarya</taxon>
        <taxon>Basidiomycota</taxon>
        <taxon>Agaricomycotina</taxon>
        <taxon>Agaricomycetes</taxon>
        <taxon>Agaricomycetidae</taxon>
        <taxon>Boletales</taxon>
        <taxon>Paxilineae</taxon>
        <taxon>Paxillaceae</taxon>
        <taxon>Paxillus</taxon>
    </lineage>
</organism>
<sequence>LGLGNGDYSFSSFGLDHLGFLLSDFACSFSAFHLAITSLYTNLLSLFLSSHTASTPFHT</sequence>
<name>A0A0D0DX91_9AGAM</name>
<evidence type="ECO:0000313" key="3">
    <source>
        <dbReference type="Proteomes" id="UP000054538"/>
    </source>
</evidence>
<proteinExistence type="predicted"/>
<protein>
    <submittedName>
        <fullName evidence="2">Uncharacterized protein</fullName>
    </submittedName>
</protein>
<dbReference type="EMBL" id="KN825458">
    <property type="protein sequence ID" value="KIK90879.1"/>
    <property type="molecule type" value="Genomic_DNA"/>
</dbReference>
<feature type="transmembrane region" description="Helical" evidence="1">
    <location>
        <begin position="20"/>
        <end position="40"/>
    </location>
</feature>
<gene>
    <name evidence="2" type="ORF">PAXRUDRAFT_799949</name>
</gene>
<accession>A0A0D0DX91</accession>
<evidence type="ECO:0000256" key="1">
    <source>
        <dbReference type="SAM" id="Phobius"/>
    </source>
</evidence>
<evidence type="ECO:0000313" key="2">
    <source>
        <dbReference type="EMBL" id="KIK90879.1"/>
    </source>
</evidence>
<keyword evidence="1" id="KW-0472">Membrane</keyword>
<dbReference type="AlphaFoldDB" id="A0A0D0DX91"/>
<keyword evidence="3" id="KW-1185">Reference proteome</keyword>
<feature type="non-terminal residue" evidence="2">
    <location>
        <position position="1"/>
    </location>
</feature>
<dbReference type="InParanoid" id="A0A0D0DX91"/>
<reference evidence="3" key="2">
    <citation type="submission" date="2015-01" db="EMBL/GenBank/DDBJ databases">
        <title>Evolutionary Origins and Diversification of the Mycorrhizal Mutualists.</title>
        <authorList>
            <consortium name="DOE Joint Genome Institute"/>
            <consortium name="Mycorrhizal Genomics Consortium"/>
            <person name="Kohler A."/>
            <person name="Kuo A."/>
            <person name="Nagy L.G."/>
            <person name="Floudas D."/>
            <person name="Copeland A."/>
            <person name="Barry K.W."/>
            <person name="Cichocki N."/>
            <person name="Veneault-Fourrey C."/>
            <person name="LaButti K."/>
            <person name="Lindquist E.A."/>
            <person name="Lipzen A."/>
            <person name="Lundell T."/>
            <person name="Morin E."/>
            <person name="Murat C."/>
            <person name="Riley R."/>
            <person name="Ohm R."/>
            <person name="Sun H."/>
            <person name="Tunlid A."/>
            <person name="Henrissat B."/>
            <person name="Grigoriev I.V."/>
            <person name="Hibbett D.S."/>
            <person name="Martin F."/>
        </authorList>
    </citation>
    <scope>NUCLEOTIDE SEQUENCE [LARGE SCALE GENOMIC DNA]</scope>
    <source>
        <strain evidence="3">Ve08.2h10</strain>
    </source>
</reference>